<feature type="compositionally biased region" description="Basic and acidic residues" evidence="1">
    <location>
        <begin position="376"/>
        <end position="385"/>
    </location>
</feature>
<protein>
    <submittedName>
        <fullName evidence="2">Uncharacterized protein</fullName>
    </submittedName>
</protein>
<name>A0A699GDW2_TANCI</name>
<feature type="compositionally biased region" description="Low complexity" evidence="1">
    <location>
        <begin position="237"/>
        <end position="252"/>
    </location>
</feature>
<feature type="compositionally biased region" description="Basic residues" evidence="1">
    <location>
        <begin position="286"/>
        <end position="300"/>
    </location>
</feature>
<reference evidence="2" key="1">
    <citation type="journal article" date="2019" name="Sci. Rep.">
        <title>Draft genome of Tanacetum cinerariifolium, the natural source of mosquito coil.</title>
        <authorList>
            <person name="Yamashiro T."/>
            <person name="Shiraishi A."/>
            <person name="Satake H."/>
            <person name="Nakayama K."/>
        </authorList>
    </citation>
    <scope>NUCLEOTIDE SEQUENCE</scope>
</reference>
<feature type="compositionally biased region" description="Basic residues" evidence="1">
    <location>
        <begin position="408"/>
        <end position="418"/>
    </location>
</feature>
<proteinExistence type="predicted"/>
<accession>A0A699GDW2</accession>
<feature type="compositionally biased region" description="Low complexity" evidence="1">
    <location>
        <begin position="131"/>
        <end position="144"/>
    </location>
</feature>
<feature type="compositionally biased region" description="Basic residues" evidence="1">
    <location>
        <begin position="386"/>
        <end position="400"/>
    </location>
</feature>
<evidence type="ECO:0000256" key="1">
    <source>
        <dbReference type="SAM" id="MobiDB-lite"/>
    </source>
</evidence>
<dbReference type="AlphaFoldDB" id="A0A699GDW2"/>
<feature type="compositionally biased region" description="Basic and acidic residues" evidence="1">
    <location>
        <begin position="146"/>
        <end position="171"/>
    </location>
</feature>
<dbReference type="EMBL" id="BKCJ010000001">
    <property type="protein sequence ID" value="GEU28144.1"/>
    <property type="molecule type" value="Genomic_DNA"/>
</dbReference>
<feature type="compositionally biased region" description="Gly residues" evidence="1">
    <location>
        <begin position="275"/>
        <end position="285"/>
    </location>
</feature>
<evidence type="ECO:0000313" key="2">
    <source>
        <dbReference type="EMBL" id="GEU28144.1"/>
    </source>
</evidence>
<organism evidence="2">
    <name type="scientific">Tanacetum cinerariifolium</name>
    <name type="common">Dalmatian daisy</name>
    <name type="synonym">Chrysanthemum cinerariifolium</name>
    <dbReference type="NCBI Taxonomy" id="118510"/>
    <lineage>
        <taxon>Eukaryota</taxon>
        <taxon>Viridiplantae</taxon>
        <taxon>Streptophyta</taxon>
        <taxon>Embryophyta</taxon>
        <taxon>Tracheophyta</taxon>
        <taxon>Spermatophyta</taxon>
        <taxon>Magnoliopsida</taxon>
        <taxon>eudicotyledons</taxon>
        <taxon>Gunneridae</taxon>
        <taxon>Pentapetalae</taxon>
        <taxon>asterids</taxon>
        <taxon>campanulids</taxon>
        <taxon>Asterales</taxon>
        <taxon>Asteraceae</taxon>
        <taxon>Asteroideae</taxon>
        <taxon>Anthemideae</taxon>
        <taxon>Anthemidinae</taxon>
        <taxon>Tanacetum</taxon>
    </lineage>
</organism>
<feature type="compositionally biased region" description="Basic residues" evidence="1">
    <location>
        <begin position="326"/>
        <end position="348"/>
    </location>
</feature>
<feature type="compositionally biased region" description="Basic residues" evidence="1">
    <location>
        <begin position="73"/>
        <end position="90"/>
    </location>
</feature>
<feature type="region of interest" description="Disordered" evidence="1">
    <location>
        <begin position="131"/>
        <end position="425"/>
    </location>
</feature>
<feature type="compositionally biased region" description="Basic residues" evidence="1">
    <location>
        <begin position="199"/>
        <end position="208"/>
    </location>
</feature>
<feature type="region of interest" description="Disordered" evidence="1">
    <location>
        <begin position="63"/>
        <end position="96"/>
    </location>
</feature>
<gene>
    <name evidence="2" type="ORF">Tci_000122</name>
</gene>
<comment type="caution">
    <text evidence="2">The sequence shown here is derived from an EMBL/GenBank/DDBJ whole genome shotgun (WGS) entry which is preliminary data.</text>
</comment>
<feature type="compositionally biased region" description="Basic residues" evidence="1">
    <location>
        <begin position="255"/>
        <end position="268"/>
    </location>
</feature>
<sequence length="752" mass="80947">MIASTLMRIIIIKRILPHFRAGCKRKYCFNRHPPHPGRAGRGCVRHRHPRGGGRYGRRRRVAVAPPDGTGFCARRKSPPAQARHARRRTAGHQGGQRHLCLAPLRSCADLDPTGIIHHGCSRKSRTQRAGQCAAASGGVAGQSQLRQDRAVQPPDRRAPEGGQLRRCDHRAQGRRLQFAGRPHVPRARPAGRLQPHGPHPGRSHHARRGGGPAPGRRRAGRAGVRGQRHQPAPEPAPGAGSAAPGPAHAAGPEHGRRRQKKRHRHRYRAPVAGTGHAGGGNGGRAAGRRKSAARRARRHAAAAAGRRQPAVGHRRRVGGRDPARSAPHHCRRRHGRRRSVHHLRKNRQRGAAPGARSGHFGRADVPRVPGRVQLGRHADGPDHGRLRAPGRHAGRAHGRRPPAQPAGGRHRGRRRRRAGVPAADSDPVLLHLDAGRLRLPAARGVPARPPDGRRGPVGPRLHSAAVEFCLRHSRRDGRAHHSEPARPLCHHHDRAADDVFGAAARVRAGDCRLHSQSRRGRHHEFAGAGAVHPVRGRHRLGHAGGVGHEAHHGRQGQASADDGAARLPLAAPAQPGAGPVGTRQDFYHARGHHHPQPHHHPVGTELVPRCAARRRSPGHLLQPGRHHRPRPRVHLRAHRFQLADLHCAGAGHGCARSGGRRAGHRVCDVADGRRAGAVAGAGAGVELGPAHGAVAAGVVRVRTAVPSHLEYGPPGNQQRESCLVHGRLFVCAGVRGGIPDVPYFDRAARELR</sequence>